<evidence type="ECO:0000313" key="10">
    <source>
        <dbReference type="EMBL" id="KAF2011581.1"/>
    </source>
</evidence>
<dbReference type="PANTHER" id="PTHR31944:SF131">
    <property type="entry name" value="HEME-RESPONSIVE ZINC FINGER TRANSCRIPTION FACTOR HAP1"/>
    <property type="match status" value="1"/>
</dbReference>
<dbReference type="InterPro" id="IPR051430">
    <property type="entry name" value="Fungal_TF_Env_Response"/>
</dbReference>
<evidence type="ECO:0000256" key="2">
    <source>
        <dbReference type="ARBA" id="ARBA00022833"/>
    </source>
</evidence>
<keyword evidence="2" id="KW-0862">Zinc</keyword>
<dbReference type="GO" id="GO:0008270">
    <property type="term" value="F:zinc ion binding"/>
    <property type="evidence" value="ECO:0007669"/>
    <property type="project" value="InterPro"/>
</dbReference>
<feature type="coiled-coil region" evidence="7">
    <location>
        <begin position="87"/>
        <end position="114"/>
    </location>
</feature>
<feature type="region of interest" description="Disordered" evidence="8">
    <location>
        <begin position="401"/>
        <end position="429"/>
    </location>
</feature>
<protein>
    <recommendedName>
        <fullName evidence="9">Zn(2)-C6 fungal-type domain-containing protein</fullName>
    </recommendedName>
</protein>
<feature type="compositionally biased region" description="Basic and acidic residues" evidence="8">
    <location>
        <begin position="417"/>
        <end position="427"/>
    </location>
</feature>
<proteinExistence type="predicted"/>
<dbReference type="SUPFAM" id="SSF57701">
    <property type="entry name" value="Zn2/Cys6 DNA-binding domain"/>
    <property type="match status" value="1"/>
</dbReference>
<dbReference type="PANTHER" id="PTHR31944">
    <property type="entry name" value="HEME-RESPONSIVE ZINC FINGER TRANSCRIPTION FACTOR HAP1"/>
    <property type="match status" value="1"/>
</dbReference>
<keyword evidence="3" id="KW-0805">Transcription regulation</keyword>
<dbReference type="GeneID" id="54291549"/>
<dbReference type="GO" id="GO:0001228">
    <property type="term" value="F:DNA-binding transcription activator activity, RNA polymerase II-specific"/>
    <property type="evidence" value="ECO:0007669"/>
    <property type="project" value="TreeGrafter"/>
</dbReference>
<keyword evidence="1" id="KW-0479">Metal-binding</keyword>
<evidence type="ECO:0000256" key="7">
    <source>
        <dbReference type="SAM" id="Coils"/>
    </source>
</evidence>
<dbReference type="AlphaFoldDB" id="A0A6A5XFH6"/>
<dbReference type="PROSITE" id="PS00463">
    <property type="entry name" value="ZN2_CY6_FUNGAL_1"/>
    <property type="match status" value="1"/>
</dbReference>
<evidence type="ECO:0000256" key="5">
    <source>
        <dbReference type="ARBA" id="ARBA00023163"/>
    </source>
</evidence>
<dbReference type="GO" id="GO:0005634">
    <property type="term" value="C:nucleus"/>
    <property type="evidence" value="ECO:0007669"/>
    <property type="project" value="TreeGrafter"/>
</dbReference>
<dbReference type="GO" id="GO:0000978">
    <property type="term" value="F:RNA polymerase II cis-regulatory region sequence-specific DNA binding"/>
    <property type="evidence" value="ECO:0007669"/>
    <property type="project" value="TreeGrafter"/>
</dbReference>
<dbReference type="SMART" id="SM00066">
    <property type="entry name" value="GAL4"/>
    <property type="match status" value="1"/>
</dbReference>
<evidence type="ECO:0000256" key="8">
    <source>
        <dbReference type="SAM" id="MobiDB-lite"/>
    </source>
</evidence>
<evidence type="ECO:0000259" key="9">
    <source>
        <dbReference type="PROSITE" id="PS50048"/>
    </source>
</evidence>
<dbReference type="CDD" id="cd00067">
    <property type="entry name" value="GAL4"/>
    <property type="match status" value="1"/>
</dbReference>
<dbReference type="SMART" id="SM00906">
    <property type="entry name" value="Fungal_trans"/>
    <property type="match status" value="1"/>
</dbReference>
<keyword evidence="4" id="KW-0238">DNA-binding</keyword>
<dbReference type="InterPro" id="IPR001138">
    <property type="entry name" value="Zn2Cys6_DnaBD"/>
</dbReference>
<dbReference type="Pfam" id="PF00172">
    <property type="entry name" value="Zn_clus"/>
    <property type="match status" value="1"/>
</dbReference>
<dbReference type="EMBL" id="ML978074">
    <property type="protein sequence ID" value="KAF2011581.1"/>
    <property type="molecule type" value="Genomic_DNA"/>
</dbReference>
<feature type="domain" description="Zn(2)-C6 fungal-type" evidence="9">
    <location>
        <begin position="14"/>
        <end position="43"/>
    </location>
</feature>
<keyword evidence="5" id="KW-0804">Transcription</keyword>
<evidence type="ECO:0000256" key="1">
    <source>
        <dbReference type="ARBA" id="ARBA00022723"/>
    </source>
</evidence>
<dbReference type="Pfam" id="PF04082">
    <property type="entry name" value="Fungal_trans"/>
    <property type="match status" value="1"/>
</dbReference>
<dbReference type="Gene3D" id="4.10.240.10">
    <property type="entry name" value="Zn(2)-C6 fungal-type DNA-binding domain"/>
    <property type="match status" value="1"/>
</dbReference>
<dbReference type="GO" id="GO:0006351">
    <property type="term" value="P:DNA-templated transcription"/>
    <property type="evidence" value="ECO:0007669"/>
    <property type="project" value="InterPro"/>
</dbReference>
<evidence type="ECO:0000256" key="4">
    <source>
        <dbReference type="ARBA" id="ARBA00023125"/>
    </source>
</evidence>
<dbReference type="InterPro" id="IPR036864">
    <property type="entry name" value="Zn2-C6_fun-type_DNA-bd_sf"/>
</dbReference>
<keyword evidence="11" id="KW-1185">Reference proteome</keyword>
<dbReference type="Proteomes" id="UP000799778">
    <property type="component" value="Unassembled WGS sequence"/>
</dbReference>
<organism evidence="10 11">
    <name type="scientific">Aaosphaeria arxii CBS 175.79</name>
    <dbReference type="NCBI Taxonomy" id="1450172"/>
    <lineage>
        <taxon>Eukaryota</taxon>
        <taxon>Fungi</taxon>
        <taxon>Dikarya</taxon>
        <taxon>Ascomycota</taxon>
        <taxon>Pezizomycotina</taxon>
        <taxon>Dothideomycetes</taxon>
        <taxon>Pleosporomycetidae</taxon>
        <taxon>Pleosporales</taxon>
        <taxon>Pleosporales incertae sedis</taxon>
        <taxon>Aaosphaeria</taxon>
    </lineage>
</organism>
<evidence type="ECO:0000313" key="11">
    <source>
        <dbReference type="Proteomes" id="UP000799778"/>
    </source>
</evidence>
<reference evidence="10" key="1">
    <citation type="journal article" date="2020" name="Stud. Mycol.">
        <title>101 Dothideomycetes genomes: a test case for predicting lifestyles and emergence of pathogens.</title>
        <authorList>
            <person name="Haridas S."/>
            <person name="Albert R."/>
            <person name="Binder M."/>
            <person name="Bloem J."/>
            <person name="Labutti K."/>
            <person name="Salamov A."/>
            <person name="Andreopoulos B."/>
            <person name="Baker S."/>
            <person name="Barry K."/>
            <person name="Bills G."/>
            <person name="Bluhm B."/>
            <person name="Cannon C."/>
            <person name="Castanera R."/>
            <person name="Culley D."/>
            <person name="Daum C."/>
            <person name="Ezra D."/>
            <person name="Gonzalez J."/>
            <person name="Henrissat B."/>
            <person name="Kuo A."/>
            <person name="Liang C."/>
            <person name="Lipzen A."/>
            <person name="Lutzoni F."/>
            <person name="Magnuson J."/>
            <person name="Mondo S."/>
            <person name="Nolan M."/>
            <person name="Ohm R."/>
            <person name="Pangilinan J."/>
            <person name="Park H.-J."/>
            <person name="Ramirez L."/>
            <person name="Alfaro M."/>
            <person name="Sun H."/>
            <person name="Tritt A."/>
            <person name="Yoshinaga Y."/>
            <person name="Zwiers L.-H."/>
            <person name="Turgeon B."/>
            <person name="Goodwin S."/>
            <person name="Spatafora J."/>
            <person name="Crous P."/>
            <person name="Grigoriev I."/>
        </authorList>
    </citation>
    <scope>NUCLEOTIDE SEQUENCE</scope>
    <source>
        <strain evidence="10">CBS 175.79</strain>
    </source>
</reference>
<keyword evidence="6" id="KW-0539">Nucleus</keyword>
<dbReference type="OrthoDB" id="4337792at2759"/>
<dbReference type="PROSITE" id="PS50048">
    <property type="entry name" value="ZN2_CY6_FUNGAL_2"/>
    <property type="match status" value="1"/>
</dbReference>
<sequence>MTEPERRRRRPAVSCTSCRKRKVRCNREQPCNHCTKSKTDCRYEGHPALAQRQSTLSSDTSLPTTAIAGVSNASTPLMRSSSGASSDQVSILELQSLKEKIKQLEQQISRGSSAVAPSPAPSSSHAEILDIGPIGCFTVHGSSVFGHPQWLPRSITHKTRLYGQSHWIHTAALFKDVLERFEPATRDESSKGISGLRKCKSLATVIKAQRTPPWPLPPTTTLPTKEVADELIESYLRTIERVYRILHIPLFRADYEKLWVPDTQYDIAFLVQVKLVLALGAIFYDDTFSLRETALRWIYEAQTWLSEPEFKSRLGLQYLQTHLLHLLAREFVNVGGDYTWVSAGSVLRIATYMGLNRDPAQIPSRTRLCCEMRRRLWNTILELALQSSLMLGAPPLITTNDFDTQPPGNFDDEDLLESEKPAPKSETEYTQTSMAIALRKSFQTRLSIAKFLNDLNPNPTYQEALRLHSELHQELKDLRRTLSKYKPGSTSKQSIFEVNTVDYLMNRYLSSVHTPYLGYAMQEASYAFSRKAAVESALRILYAGGSITQSASQTANYHQQKPELNDLPRLICRGSGFFRTITIQALLVIVVEVRAQLQEEEGLGSMPIRPDLISAVEELRVWNLKSIKAGETNIKGHLFANMIVAQIDGLRQRLDENEMTQLIIAKAEESIDTCLSILEELAAQGSPQKSSSTVSSWGNTNPMDDWDLMTLDGPLPFDLEDPMNWSIDDTIMEKAPFW</sequence>
<dbReference type="RefSeq" id="XP_033379920.1">
    <property type="nucleotide sequence ID" value="XM_033534152.1"/>
</dbReference>
<evidence type="ECO:0000256" key="6">
    <source>
        <dbReference type="ARBA" id="ARBA00023242"/>
    </source>
</evidence>
<gene>
    <name evidence="10" type="ORF">BU24DRAFT_495735</name>
</gene>
<keyword evidence="7" id="KW-0175">Coiled coil</keyword>
<name>A0A6A5XFH6_9PLEO</name>
<dbReference type="InterPro" id="IPR007219">
    <property type="entry name" value="XnlR_reg_dom"/>
</dbReference>
<evidence type="ECO:0000256" key="3">
    <source>
        <dbReference type="ARBA" id="ARBA00023015"/>
    </source>
</evidence>
<accession>A0A6A5XFH6</accession>
<dbReference type="CDD" id="cd12148">
    <property type="entry name" value="fungal_TF_MHR"/>
    <property type="match status" value="1"/>
</dbReference>